<keyword evidence="2" id="KW-0813">Transport</keyword>
<dbReference type="GO" id="GO:0005524">
    <property type="term" value="F:ATP binding"/>
    <property type="evidence" value="ECO:0007669"/>
    <property type="project" value="UniProtKB-KW"/>
</dbReference>
<organism evidence="6 7">
    <name type="scientific">Plantactinospora siamensis</name>
    <dbReference type="NCBI Taxonomy" id="555372"/>
    <lineage>
        <taxon>Bacteria</taxon>
        <taxon>Bacillati</taxon>
        <taxon>Actinomycetota</taxon>
        <taxon>Actinomycetes</taxon>
        <taxon>Micromonosporales</taxon>
        <taxon>Micromonosporaceae</taxon>
        <taxon>Plantactinospora</taxon>
    </lineage>
</organism>
<dbReference type="PROSITE" id="PS00211">
    <property type="entry name" value="ABC_TRANSPORTER_1"/>
    <property type="match status" value="1"/>
</dbReference>
<protein>
    <submittedName>
        <fullName evidence="6">ATP-binding cassette domain-containing protein</fullName>
    </submittedName>
</protein>
<evidence type="ECO:0000256" key="4">
    <source>
        <dbReference type="ARBA" id="ARBA00022840"/>
    </source>
</evidence>
<evidence type="ECO:0000313" key="6">
    <source>
        <dbReference type="EMBL" id="MFC0563419.1"/>
    </source>
</evidence>
<dbReference type="Gene3D" id="3.40.50.300">
    <property type="entry name" value="P-loop containing nucleotide triphosphate hydrolases"/>
    <property type="match status" value="1"/>
</dbReference>
<dbReference type="InterPro" id="IPR003439">
    <property type="entry name" value="ABC_transporter-like_ATP-bd"/>
</dbReference>
<keyword evidence="3" id="KW-0547">Nucleotide-binding</keyword>
<dbReference type="InterPro" id="IPR003593">
    <property type="entry name" value="AAA+_ATPase"/>
</dbReference>
<dbReference type="PANTHER" id="PTHR43335:SF4">
    <property type="entry name" value="ABC TRANSPORTER, ATP-BINDING PROTEIN"/>
    <property type="match status" value="1"/>
</dbReference>
<dbReference type="EMBL" id="JBHLUE010000002">
    <property type="protein sequence ID" value="MFC0563419.1"/>
    <property type="molecule type" value="Genomic_DNA"/>
</dbReference>
<dbReference type="RefSeq" id="WP_377335895.1">
    <property type="nucleotide sequence ID" value="NZ_JBHLUE010000002.1"/>
</dbReference>
<gene>
    <name evidence="6" type="ORF">ACFFHU_04460</name>
</gene>
<sequence length="219" mass="22456">MSAATAGPAGATAGGVPAVAIRGLRVAYGSAVVLDDLELTVPAGTALCVTGANGAGKSTLLRCATGLQAADAGTIRVFGRPPGRSAAFWRDVATTVENPGWYSGLTVREHAELIRLAHGADPADGALDKLFDLLGLVPLADAAPLTLSSGQRQRFLLAAVLARPSRLLVLDEPEQRLDTDIKPVVAELLRTYVAGGGALLMASHDPEFAAEVGGERLTL</sequence>
<evidence type="ECO:0000256" key="1">
    <source>
        <dbReference type="ARBA" id="ARBA00005417"/>
    </source>
</evidence>
<dbReference type="PROSITE" id="PS50893">
    <property type="entry name" value="ABC_TRANSPORTER_2"/>
    <property type="match status" value="1"/>
</dbReference>
<dbReference type="SMART" id="SM00382">
    <property type="entry name" value="AAA"/>
    <property type="match status" value="1"/>
</dbReference>
<evidence type="ECO:0000256" key="3">
    <source>
        <dbReference type="ARBA" id="ARBA00022741"/>
    </source>
</evidence>
<accession>A0ABV6NSJ6</accession>
<evidence type="ECO:0000313" key="7">
    <source>
        <dbReference type="Proteomes" id="UP001589894"/>
    </source>
</evidence>
<dbReference type="SUPFAM" id="SSF52540">
    <property type="entry name" value="P-loop containing nucleoside triphosphate hydrolases"/>
    <property type="match status" value="1"/>
</dbReference>
<comment type="similarity">
    <text evidence="1">Belongs to the ABC transporter superfamily.</text>
</comment>
<proteinExistence type="inferred from homology"/>
<dbReference type="InterPro" id="IPR027417">
    <property type="entry name" value="P-loop_NTPase"/>
</dbReference>
<dbReference type="Proteomes" id="UP001589894">
    <property type="component" value="Unassembled WGS sequence"/>
</dbReference>
<dbReference type="PANTHER" id="PTHR43335">
    <property type="entry name" value="ABC TRANSPORTER, ATP-BINDING PROTEIN"/>
    <property type="match status" value="1"/>
</dbReference>
<reference evidence="6 7" key="1">
    <citation type="submission" date="2024-09" db="EMBL/GenBank/DDBJ databases">
        <authorList>
            <person name="Sun Q."/>
            <person name="Mori K."/>
        </authorList>
    </citation>
    <scope>NUCLEOTIDE SEQUENCE [LARGE SCALE GENOMIC DNA]</scope>
    <source>
        <strain evidence="6 7">TBRC 2205</strain>
    </source>
</reference>
<comment type="caution">
    <text evidence="6">The sequence shown here is derived from an EMBL/GenBank/DDBJ whole genome shotgun (WGS) entry which is preliminary data.</text>
</comment>
<evidence type="ECO:0000256" key="2">
    <source>
        <dbReference type="ARBA" id="ARBA00022448"/>
    </source>
</evidence>
<dbReference type="Pfam" id="PF00005">
    <property type="entry name" value="ABC_tran"/>
    <property type="match status" value="1"/>
</dbReference>
<keyword evidence="7" id="KW-1185">Reference proteome</keyword>
<feature type="domain" description="ABC transporter" evidence="5">
    <location>
        <begin position="19"/>
        <end position="219"/>
    </location>
</feature>
<name>A0ABV6NSJ6_9ACTN</name>
<dbReference type="InterPro" id="IPR017871">
    <property type="entry name" value="ABC_transporter-like_CS"/>
</dbReference>
<keyword evidence="4 6" id="KW-0067">ATP-binding</keyword>
<evidence type="ECO:0000259" key="5">
    <source>
        <dbReference type="PROSITE" id="PS50893"/>
    </source>
</evidence>